<comment type="caution">
    <text evidence="1">The sequence shown here is derived from an EMBL/GenBank/DDBJ whole genome shotgun (WGS) entry which is preliminary data.</text>
</comment>
<protein>
    <submittedName>
        <fullName evidence="1">DUF4920 domain-containing protein</fullName>
    </submittedName>
</protein>
<name>A0ABV5H1R7_9FLAO</name>
<dbReference type="InterPro" id="IPR032577">
    <property type="entry name" value="DUF4920"/>
</dbReference>
<organism evidence="1 2">
    <name type="scientific">Algibacter miyuki</name>
    <dbReference type="NCBI Taxonomy" id="1306933"/>
    <lineage>
        <taxon>Bacteria</taxon>
        <taxon>Pseudomonadati</taxon>
        <taxon>Bacteroidota</taxon>
        <taxon>Flavobacteriia</taxon>
        <taxon>Flavobacteriales</taxon>
        <taxon>Flavobacteriaceae</taxon>
        <taxon>Algibacter</taxon>
    </lineage>
</organism>
<dbReference type="Proteomes" id="UP001589590">
    <property type="component" value="Unassembled WGS sequence"/>
</dbReference>
<reference evidence="1 2" key="1">
    <citation type="submission" date="2024-09" db="EMBL/GenBank/DDBJ databases">
        <authorList>
            <person name="Sun Q."/>
            <person name="Mori K."/>
        </authorList>
    </citation>
    <scope>NUCLEOTIDE SEQUENCE [LARGE SCALE GENOMIC DNA]</scope>
    <source>
        <strain evidence="1 2">CECT 8300</strain>
    </source>
</reference>
<sequence>MRLLFLTCICAFLLVSCKEKAEKKPAEITQIEAVNYESFGNEIIADDAIAATSMANHYKTMNVGDSIPSKMKAKVVSVCQAKGCWMRLDLENGNEVMVKFKDYGFFMPKDIAGKEVIVNGNAFVNEISVDEQRHYAEDAGDTKETIALIIEPKKTFSFEADGVLLIP</sequence>
<accession>A0ABV5H1R7</accession>
<proteinExistence type="predicted"/>
<dbReference type="RefSeq" id="WP_290272209.1">
    <property type="nucleotide sequence ID" value="NZ_JAUFQP010000013.1"/>
</dbReference>
<dbReference type="PROSITE" id="PS51257">
    <property type="entry name" value="PROKAR_LIPOPROTEIN"/>
    <property type="match status" value="1"/>
</dbReference>
<keyword evidence="2" id="KW-1185">Reference proteome</keyword>
<evidence type="ECO:0000313" key="2">
    <source>
        <dbReference type="Proteomes" id="UP001589590"/>
    </source>
</evidence>
<gene>
    <name evidence="1" type="ORF">ACFFU1_13105</name>
</gene>
<dbReference type="Pfam" id="PF16267">
    <property type="entry name" value="DUF4920"/>
    <property type="match status" value="1"/>
</dbReference>
<dbReference type="EMBL" id="JBHMFA010000009">
    <property type="protein sequence ID" value="MFB9105839.1"/>
    <property type="molecule type" value="Genomic_DNA"/>
</dbReference>
<evidence type="ECO:0000313" key="1">
    <source>
        <dbReference type="EMBL" id="MFB9105839.1"/>
    </source>
</evidence>